<keyword evidence="3" id="KW-0677">Repeat</keyword>
<keyword evidence="5" id="KW-0067">ATP-binding</keyword>
<accession>A0A8J4A058</accession>
<keyword evidence="2 8" id="KW-0853">WD repeat</keyword>
<dbReference type="PRINTS" id="PR00320">
    <property type="entry name" value="GPROTEINBRPT"/>
</dbReference>
<dbReference type="InterPro" id="IPR043129">
    <property type="entry name" value="ATPase_NBD"/>
</dbReference>
<evidence type="ECO:0000256" key="7">
    <source>
        <dbReference type="ARBA" id="ARBA00023186"/>
    </source>
</evidence>
<reference evidence="10" key="1">
    <citation type="submission" date="2021-01" db="EMBL/GenBank/DDBJ databases">
        <title>Whole genome shotgun sequence of Virgisporangium ochraceum NBRC 16418.</title>
        <authorList>
            <person name="Komaki H."/>
            <person name="Tamura T."/>
        </authorList>
    </citation>
    <scope>NUCLEOTIDE SEQUENCE</scope>
    <source>
        <strain evidence="10">NBRC 16418</strain>
    </source>
</reference>
<dbReference type="GO" id="GO:0140662">
    <property type="term" value="F:ATP-dependent protein folding chaperone"/>
    <property type="evidence" value="ECO:0007669"/>
    <property type="project" value="InterPro"/>
</dbReference>
<dbReference type="PANTHER" id="PTHR19879:SF9">
    <property type="entry name" value="TRANSCRIPTION INITIATION FACTOR TFIID SUBUNIT 5"/>
    <property type="match status" value="1"/>
</dbReference>
<organism evidence="10 11">
    <name type="scientific">Virgisporangium ochraceum</name>
    <dbReference type="NCBI Taxonomy" id="65505"/>
    <lineage>
        <taxon>Bacteria</taxon>
        <taxon>Bacillati</taxon>
        <taxon>Actinomycetota</taxon>
        <taxon>Actinomycetes</taxon>
        <taxon>Micromonosporales</taxon>
        <taxon>Micromonosporaceae</taxon>
        <taxon>Virgisporangium</taxon>
    </lineage>
</organism>
<evidence type="ECO:0000256" key="5">
    <source>
        <dbReference type="ARBA" id="ARBA00022840"/>
    </source>
</evidence>
<protein>
    <recommendedName>
        <fullName evidence="12">Hsp70 family protein</fullName>
    </recommendedName>
</protein>
<feature type="compositionally biased region" description="Low complexity" evidence="9">
    <location>
        <begin position="376"/>
        <end position="392"/>
    </location>
</feature>
<evidence type="ECO:0000256" key="4">
    <source>
        <dbReference type="ARBA" id="ARBA00022741"/>
    </source>
</evidence>
<evidence type="ECO:0000256" key="6">
    <source>
        <dbReference type="ARBA" id="ARBA00023016"/>
    </source>
</evidence>
<evidence type="ECO:0000256" key="9">
    <source>
        <dbReference type="SAM" id="MobiDB-lite"/>
    </source>
</evidence>
<dbReference type="EMBL" id="BOPH01000088">
    <property type="protein sequence ID" value="GIJ71468.1"/>
    <property type="molecule type" value="Genomic_DNA"/>
</dbReference>
<dbReference type="SMART" id="SM00320">
    <property type="entry name" value="WD40"/>
    <property type="match status" value="7"/>
</dbReference>
<evidence type="ECO:0008006" key="12">
    <source>
        <dbReference type="Google" id="ProtNLM"/>
    </source>
</evidence>
<evidence type="ECO:0000256" key="3">
    <source>
        <dbReference type="ARBA" id="ARBA00022737"/>
    </source>
</evidence>
<dbReference type="SUPFAM" id="SSF53067">
    <property type="entry name" value="Actin-like ATPase domain"/>
    <property type="match status" value="2"/>
</dbReference>
<keyword evidence="6" id="KW-0346">Stress response</keyword>
<dbReference type="InterPro" id="IPR019775">
    <property type="entry name" value="WD40_repeat_CS"/>
</dbReference>
<evidence type="ECO:0000256" key="2">
    <source>
        <dbReference type="ARBA" id="ARBA00022574"/>
    </source>
</evidence>
<dbReference type="PROSITE" id="PS50082">
    <property type="entry name" value="WD_REPEATS_2"/>
    <property type="match status" value="4"/>
</dbReference>
<feature type="repeat" description="WD" evidence="8">
    <location>
        <begin position="620"/>
        <end position="661"/>
    </location>
</feature>
<dbReference type="Pfam" id="PF00400">
    <property type="entry name" value="WD40"/>
    <property type="match status" value="4"/>
</dbReference>
<dbReference type="PROSITE" id="PS50294">
    <property type="entry name" value="WD_REPEATS_REGION"/>
    <property type="match status" value="4"/>
</dbReference>
<feature type="compositionally biased region" description="Pro residues" evidence="9">
    <location>
        <begin position="358"/>
        <end position="368"/>
    </location>
</feature>
<dbReference type="PANTHER" id="PTHR19879">
    <property type="entry name" value="TRANSCRIPTION INITIATION FACTOR TFIID"/>
    <property type="match status" value="1"/>
</dbReference>
<dbReference type="RefSeq" id="WP_203931337.1">
    <property type="nucleotide sequence ID" value="NZ_BOPH01000088.1"/>
</dbReference>
<evidence type="ECO:0000256" key="8">
    <source>
        <dbReference type="PROSITE-ProRule" id="PRU00221"/>
    </source>
</evidence>
<keyword evidence="11" id="KW-1185">Reference proteome</keyword>
<dbReference type="InterPro" id="IPR036322">
    <property type="entry name" value="WD40_repeat_dom_sf"/>
</dbReference>
<dbReference type="Proteomes" id="UP000635606">
    <property type="component" value="Unassembled WGS sequence"/>
</dbReference>
<dbReference type="PROSITE" id="PS01036">
    <property type="entry name" value="HSP70_3"/>
    <property type="match status" value="1"/>
</dbReference>
<dbReference type="Gene3D" id="3.90.640.10">
    <property type="entry name" value="Actin, Chain A, domain 4"/>
    <property type="match status" value="1"/>
</dbReference>
<feature type="repeat" description="WD" evidence="8">
    <location>
        <begin position="662"/>
        <end position="703"/>
    </location>
</feature>
<dbReference type="Gene3D" id="3.30.420.40">
    <property type="match status" value="2"/>
</dbReference>
<evidence type="ECO:0000313" key="10">
    <source>
        <dbReference type="EMBL" id="GIJ71468.1"/>
    </source>
</evidence>
<dbReference type="PROSITE" id="PS00678">
    <property type="entry name" value="WD_REPEATS_1"/>
    <property type="match status" value="2"/>
</dbReference>
<comment type="caution">
    <text evidence="10">The sequence shown here is derived from an EMBL/GenBank/DDBJ whole genome shotgun (WGS) entry which is preliminary data.</text>
</comment>
<keyword evidence="7" id="KW-0143">Chaperone</keyword>
<keyword evidence="4" id="KW-0547">Nucleotide-binding</keyword>
<dbReference type="AlphaFoldDB" id="A0A8J4A058"/>
<proteinExistence type="inferred from homology"/>
<dbReference type="InterPro" id="IPR018181">
    <property type="entry name" value="Heat_shock_70_CS"/>
</dbReference>
<feature type="repeat" description="WD" evidence="8">
    <location>
        <begin position="492"/>
        <end position="533"/>
    </location>
</feature>
<comment type="similarity">
    <text evidence="1">Belongs to the heat shock protein 70 family.</text>
</comment>
<dbReference type="PRINTS" id="PR00301">
    <property type="entry name" value="HEATSHOCK70"/>
</dbReference>
<sequence>MTGIDAVCRLGVDLGTTTTVAVLSEGGDPPTPLLFDSSPSLRSAVFHRADTGVLTGIDAERAGVGYPAGLEPNPKRRIDEGTVWLGESEIAVVDLLAALLRRVAEQARRVAGRDPDDVVLTHPAGWGRARLGVLAAAAELAGWPACRFLPEPVAAAAYFTTVLGVQVPAGGSVVVYDLGAGTFDVAVLRRDVDGFAVVAVDGLTDVGGLDLDAALVGHVRARTADAAEWDRLESPRTLADRHARRALWDDVRTAKELLSRHVVADLHVPLVDVDLHITRAEFDQVAAAPIGRSVEVTAAATRRAAVRLDAGGGVFLVGGASRVPLVATMLHRALDVAPTTIGEPELAVALGSLLSAPTPTPTPTPAAPAGPRRRVAPAGPRRGVGSAGPRRRVGSAARVVADPFPRRRRGRRAVLVSAAAIAVGGAGGLTAWLLRDRFDERPDDRLVAIFAGRPSPVRAVAFGRDGTLAIGSEDAAIRLRPSSDPGAAPVLLTGHTDRVGSLAFSPDGTRLVSVGWDATIRLWDVAGRRLVNSTADRVGDALYRVTFNSDGTVFATAASYAVRLWETATLRSTYEVRPGALQRAYVEDAVLSPDGGKLAVVTDDDLLVVDVTARTAPLPLVGHTGHIFSAAFSSDNDTVASGSIDGTVRVWSASTGRTLATLTGHRGSVFAVSFSPDGRVLATAGHDRLVRLWDVASAEQVGRPLAGHTNSVVALAFSPDGRLIATGALDRQVRLWRIG</sequence>
<evidence type="ECO:0000313" key="11">
    <source>
        <dbReference type="Proteomes" id="UP000635606"/>
    </source>
</evidence>
<dbReference type="InterPro" id="IPR015943">
    <property type="entry name" value="WD40/YVTN_repeat-like_dom_sf"/>
</dbReference>
<dbReference type="SUPFAM" id="SSF50978">
    <property type="entry name" value="WD40 repeat-like"/>
    <property type="match status" value="1"/>
</dbReference>
<dbReference type="GO" id="GO:0005524">
    <property type="term" value="F:ATP binding"/>
    <property type="evidence" value="ECO:0007669"/>
    <property type="project" value="UniProtKB-KW"/>
</dbReference>
<dbReference type="InterPro" id="IPR013126">
    <property type="entry name" value="Hsp_70_fam"/>
</dbReference>
<gene>
    <name evidence="10" type="ORF">Voc01_063850</name>
</gene>
<feature type="repeat" description="WD" evidence="8">
    <location>
        <begin position="705"/>
        <end position="739"/>
    </location>
</feature>
<dbReference type="InterPro" id="IPR001680">
    <property type="entry name" value="WD40_rpt"/>
</dbReference>
<dbReference type="CDD" id="cd00200">
    <property type="entry name" value="WD40"/>
    <property type="match status" value="1"/>
</dbReference>
<feature type="region of interest" description="Disordered" evidence="9">
    <location>
        <begin position="356"/>
        <end position="392"/>
    </location>
</feature>
<dbReference type="Gene3D" id="2.130.10.10">
    <property type="entry name" value="YVTN repeat-like/Quinoprotein amine dehydrogenase"/>
    <property type="match status" value="3"/>
</dbReference>
<dbReference type="InterPro" id="IPR020472">
    <property type="entry name" value="WD40_PAC1"/>
</dbReference>
<dbReference type="Pfam" id="PF00012">
    <property type="entry name" value="HSP70"/>
    <property type="match status" value="1"/>
</dbReference>
<evidence type="ECO:0000256" key="1">
    <source>
        <dbReference type="ARBA" id="ARBA00007381"/>
    </source>
</evidence>
<name>A0A8J4A058_9ACTN</name>